<protein>
    <submittedName>
        <fullName evidence="1">Uncharacterized protein</fullName>
    </submittedName>
</protein>
<sequence length="167" mass="18939">MSMAPQRRFQNLPSAQQTILRRQFAWLLAVHDAQPLPPGVSGLAVSVFDHWLSEDEAREHLAHVPPAEQARRDGLHARFAQLVLAQTEALTYVWRGRRKDRAVFRRFTDVEAPRTGQRPFRLVLPAWQAVFLEGWDDTHSVFSTSPETVQRVKDCAAACGLFVLDVA</sequence>
<dbReference type="AlphaFoldDB" id="A0A221KHP1"/>
<evidence type="ECO:0000313" key="1">
    <source>
        <dbReference type="EMBL" id="ASM78357.1"/>
    </source>
</evidence>
<keyword evidence="2" id="KW-1185">Reference proteome</keyword>
<reference evidence="1 2" key="1">
    <citation type="submission" date="2017-07" db="EMBL/GenBank/DDBJ databases">
        <title>Complete Genome Sequence of the cosmetic ferment Vitreoscilla filiformis (ATCC15551).</title>
        <authorList>
            <person name="Contreras S."/>
            <person name="Sagory-Zalkind P."/>
            <person name="Blanquart H."/>
            <person name="Iltis A."/>
            <person name="Morand S.C."/>
        </authorList>
    </citation>
    <scope>NUCLEOTIDE SEQUENCE [LARGE SCALE GENOMIC DNA]</scope>
    <source>
        <strain evidence="1 2">ATCC 15551</strain>
    </source>
</reference>
<proteinExistence type="predicted"/>
<dbReference type="Proteomes" id="UP000199729">
    <property type="component" value="Chromosome"/>
</dbReference>
<dbReference type="EMBL" id="CP022423">
    <property type="protein sequence ID" value="ASM78357.1"/>
    <property type="molecule type" value="Genomic_DNA"/>
</dbReference>
<gene>
    <name evidence="1" type="ORF">VITFI_CDS2580</name>
</gene>
<accession>A0A221KHP1</accession>
<organism evidence="1 2">
    <name type="scientific">Vitreoscilla filiformis</name>
    <dbReference type="NCBI Taxonomy" id="63"/>
    <lineage>
        <taxon>Bacteria</taxon>
        <taxon>Pseudomonadati</taxon>
        <taxon>Pseudomonadota</taxon>
        <taxon>Betaproteobacteria</taxon>
        <taxon>Neisseriales</taxon>
        <taxon>Neisseriaceae</taxon>
        <taxon>Vitreoscilla</taxon>
    </lineage>
</organism>
<dbReference type="KEGG" id="vff:VITFI_CDS2580"/>
<name>A0A221KHP1_VITFI</name>
<evidence type="ECO:0000313" key="2">
    <source>
        <dbReference type="Proteomes" id="UP000199729"/>
    </source>
</evidence>